<keyword evidence="12" id="KW-0547">Nucleotide-binding</keyword>
<feature type="non-terminal residue" evidence="22">
    <location>
        <position position="1"/>
    </location>
</feature>
<dbReference type="Gene3D" id="3.30.200.20">
    <property type="entry name" value="Phosphorylase Kinase, domain 1"/>
    <property type="match status" value="1"/>
</dbReference>
<evidence type="ECO:0000259" key="21">
    <source>
        <dbReference type="PROSITE" id="PS50011"/>
    </source>
</evidence>
<keyword evidence="10" id="KW-0732">Signal</keyword>
<evidence type="ECO:0000256" key="2">
    <source>
        <dbReference type="ARBA" id="ARBA00008684"/>
    </source>
</evidence>
<reference evidence="22 23" key="1">
    <citation type="journal article" date="2023" name="G3 (Bethesda)">
        <title>A haplotype-resolved chromosome-scale genome for Quercus rubra L. provides insights into the genetics of adaptive traits for red oak species.</title>
        <authorList>
            <person name="Kapoor B."/>
            <person name="Jenkins J."/>
            <person name="Schmutz J."/>
            <person name="Zhebentyayeva T."/>
            <person name="Kuelheim C."/>
            <person name="Coggeshall M."/>
            <person name="Heim C."/>
            <person name="Lasky J.R."/>
            <person name="Leites L."/>
            <person name="Islam-Faridi N."/>
            <person name="Romero-Severson J."/>
            <person name="DeLeo V.L."/>
            <person name="Lucas S.M."/>
            <person name="Lazic D."/>
            <person name="Gailing O."/>
            <person name="Carlson J."/>
            <person name="Staton M."/>
        </authorList>
    </citation>
    <scope>NUCLEOTIDE SEQUENCE [LARGE SCALE GENOMIC DNA]</scope>
    <source>
        <strain evidence="22">Pseudo-F2</strain>
    </source>
</reference>
<dbReference type="Gene3D" id="1.10.510.10">
    <property type="entry name" value="Transferase(Phosphotransferase) domain 1"/>
    <property type="match status" value="1"/>
</dbReference>
<dbReference type="PANTHER" id="PTHR48056:SF89">
    <property type="entry name" value="OS06G0585982 PROTEIN"/>
    <property type="match status" value="1"/>
</dbReference>
<keyword evidence="15" id="KW-1133">Transmembrane helix</keyword>
<evidence type="ECO:0000313" key="23">
    <source>
        <dbReference type="Proteomes" id="UP001324115"/>
    </source>
</evidence>
<dbReference type="Pfam" id="PF00560">
    <property type="entry name" value="LRR_1"/>
    <property type="match status" value="4"/>
</dbReference>
<dbReference type="EMBL" id="JAXUIC010000170">
    <property type="protein sequence ID" value="KAK4550417.1"/>
    <property type="molecule type" value="Genomic_DNA"/>
</dbReference>
<dbReference type="SUPFAM" id="SSF56112">
    <property type="entry name" value="Protein kinase-like (PK-like)"/>
    <property type="match status" value="1"/>
</dbReference>
<evidence type="ECO:0000313" key="22">
    <source>
        <dbReference type="EMBL" id="KAK4550417.1"/>
    </source>
</evidence>
<evidence type="ECO:0000256" key="3">
    <source>
        <dbReference type="ARBA" id="ARBA00012513"/>
    </source>
</evidence>
<dbReference type="InterPro" id="IPR000719">
    <property type="entry name" value="Prot_kinase_dom"/>
</dbReference>
<evidence type="ECO:0000256" key="8">
    <source>
        <dbReference type="ARBA" id="ARBA00022679"/>
    </source>
</evidence>
<dbReference type="InterPro" id="IPR008271">
    <property type="entry name" value="Ser/Thr_kinase_AS"/>
</dbReference>
<keyword evidence="18" id="KW-0325">Glycoprotein</keyword>
<evidence type="ECO:0000256" key="15">
    <source>
        <dbReference type="ARBA" id="ARBA00022989"/>
    </source>
</evidence>
<dbReference type="Pfam" id="PF08263">
    <property type="entry name" value="LRRNT_2"/>
    <property type="match status" value="1"/>
</dbReference>
<comment type="similarity">
    <text evidence="2">Belongs to the protein kinase superfamily. Ser/Thr protein kinase family.</text>
</comment>
<organism evidence="22 23">
    <name type="scientific">Quercus rubra</name>
    <name type="common">Northern red oak</name>
    <name type="synonym">Quercus borealis</name>
    <dbReference type="NCBI Taxonomy" id="3512"/>
    <lineage>
        <taxon>Eukaryota</taxon>
        <taxon>Viridiplantae</taxon>
        <taxon>Streptophyta</taxon>
        <taxon>Embryophyta</taxon>
        <taxon>Tracheophyta</taxon>
        <taxon>Spermatophyta</taxon>
        <taxon>Magnoliopsida</taxon>
        <taxon>eudicotyledons</taxon>
        <taxon>Gunneridae</taxon>
        <taxon>Pentapetalae</taxon>
        <taxon>rosids</taxon>
        <taxon>fabids</taxon>
        <taxon>Fagales</taxon>
        <taxon>Fagaceae</taxon>
        <taxon>Quercus</taxon>
    </lineage>
</organism>
<gene>
    <name evidence="22" type="ORF">RGQ29_032708</name>
</gene>
<comment type="catalytic activity">
    <reaction evidence="20">
        <text>L-seryl-[protein] + ATP = O-phospho-L-seryl-[protein] + ADP + H(+)</text>
        <dbReference type="Rhea" id="RHEA:17989"/>
        <dbReference type="Rhea" id="RHEA-COMP:9863"/>
        <dbReference type="Rhea" id="RHEA-COMP:11604"/>
        <dbReference type="ChEBI" id="CHEBI:15378"/>
        <dbReference type="ChEBI" id="CHEBI:29999"/>
        <dbReference type="ChEBI" id="CHEBI:30616"/>
        <dbReference type="ChEBI" id="CHEBI:83421"/>
        <dbReference type="ChEBI" id="CHEBI:456216"/>
        <dbReference type="EC" id="2.7.11.1"/>
    </reaction>
</comment>
<feature type="domain" description="Protein kinase" evidence="21">
    <location>
        <begin position="595"/>
        <end position="868"/>
    </location>
</feature>
<name>A0AAN7HSM5_QUERU</name>
<evidence type="ECO:0000256" key="19">
    <source>
        <dbReference type="ARBA" id="ARBA00047899"/>
    </source>
</evidence>
<evidence type="ECO:0000256" key="13">
    <source>
        <dbReference type="ARBA" id="ARBA00022777"/>
    </source>
</evidence>
<proteinExistence type="inferred from homology"/>
<comment type="subcellular location">
    <subcellularLocation>
        <location evidence="1">Cell membrane</location>
        <topology evidence="1">Single-pass membrane protein</topology>
    </subcellularLocation>
</comment>
<dbReference type="GO" id="GO:0004674">
    <property type="term" value="F:protein serine/threonine kinase activity"/>
    <property type="evidence" value="ECO:0007669"/>
    <property type="project" value="UniProtKB-KW"/>
</dbReference>
<keyword evidence="11" id="KW-0677">Repeat</keyword>
<dbReference type="SUPFAM" id="SSF52058">
    <property type="entry name" value="L domain-like"/>
    <property type="match status" value="2"/>
</dbReference>
<evidence type="ECO:0000256" key="10">
    <source>
        <dbReference type="ARBA" id="ARBA00022729"/>
    </source>
</evidence>
<dbReference type="Gene3D" id="3.80.10.10">
    <property type="entry name" value="Ribonuclease Inhibitor"/>
    <property type="match status" value="3"/>
</dbReference>
<dbReference type="AlphaFoldDB" id="A0AAN7HSM5"/>
<dbReference type="InterPro" id="IPR001611">
    <property type="entry name" value="Leu-rich_rpt"/>
</dbReference>
<dbReference type="Pfam" id="PF07714">
    <property type="entry name" value="PK_Tyr_Ser-Thr"/>
    <property type="match status" value="1"/>
</dbReference>
<keyword evidence="5" id="KW-0723">Serine/threonine-protein kinase</keyword>
<keyword evidence="17" id="KW-0675">Receptor</keyword>
<accession>A0AAN7HSM5</accession>
<dbReference type="SMART" id="SM00220">
    <property type="entry name" value="S_TKc"/>
    <property type="match status" value="1"/>
</dbReference>
<keyword evidence="23" id="KW-1185">Reference proteome</keyword>
<dbReference type="FunFam" id="1.10.510.10:FF:000358">
    <property type="entry name" value="Putative leucine-rich repeat receptor-like serine/threonine-protein kinase"/>
    <property type="match status" value="1"/>
</dbReference>
<dbReference type="GO" id="GO:0005524">
    <property type="term" value="F:ATP binding"/>
    <property type="evidence" value="ECO:0007669"/>
    <property type="project" value="UniProtKB-KW"/>
</dbReference>
<dbReference type="Proteomes" id="UP001324115">
    <property type="component" value="Unassembled WGS sequence"/>
</dbReference>
<evidence type="ECO:0000256" key="1">
    <source>
        <dbReference type="ARBA" id="ARBA00004162"/>
    </source>
</evidence>
<evidence type="ECO:0000256" key="18">
    <source>
        <dbReference type="ARBA" id="ARBA00023180"/>
    </source>
</evidence>
<evidence type="ECO:0000256" key="17">
    <source>
        <dbReference type="ARBA" id="ARBA00023170"/>
    </source>
</evidence>
<keyword evidence="4" id="KW-1003">Cell membrane</keyword>
<evidence type="ECO:0000256" key="5">
    <source>
        <dbReference type="ARBA" id="ARBA00022527"/>
    </source>
</evidence>
<keyword evidence="14" id="KW-0067">ATP-binding</keyword>
<keyword evidence="8" id="KW-0808">Transferase</keyword>
<evidence type="ECO:0000256" key="12">
    <source>
        <dbReference type="ARBA" id="ARBA00022741"/>
    </source>
</evidence>
<dbReference type="GO" id="GO:0033612">
    <property type="term" value="F:receptor serine/threonine kinase binding"/>
    <property type="evidence" value="ECO:0007669"/>
    <property type="project" value="TreeGrafter"/>
</dbReference>
<evidence type="ECO:0000256" key="7">
    <source>
        <dbReference type="ARBA" id="ARBA00022614"/>
    </source>
</evidence>
<dbReference type="EC" id="2.7.11.1" evidence="3"/>
<keyword evidence="9" id="KW-0812">Transmembrane</keyword>
<dbReference type="InterPro" id="IPR032675">
    <property type="entry name" value="LRR_dom_sf"/>
</dbReference>
<keyword evidence="16" id="KW-0472">Membrane</keyword>
<evidence type="ECO:0000256" key="4">
    <source>
        <dbReference type="ARBA" id="ARBA00022475"/>
    </source>
</evidence>
<dbReference type="PROSITE" id="PS50011">
    <property type="entry name" value="PROTEIN_KINASE_DOM"/>
    <property type="match status" value="1"/>
</dbReference>
<evidence type="ECO:0000256" key="9">
    <source>
        <dbReference type="ARBA" id="ARBA00022692"/>
    </source>
</evidence>
<dbReference type="FunFam" id="3.80.10.10:FF:000095">
    <property type="entry name" value="LRR receptor-like serine/threonine-protein kinase GSO1"/>
    <property type="match status" value="2"/>
</dbReference>
<dbReference type="InterPro" id="IPR011009">
    <property type="entry name" value="Kinase-like_dom_sf"/>
</dbReference>
<keyword evidence="7" id="KW-0433">Leucine-rich repeat</keyword>
<evidence type="ECO:0000256" key="20">
    <source>
        <dbReference type="ARBA" id="ARBA00048679"/>
    </source>
</evidence>
<evidence type="ECO:0000256" key="16">
    <source>
        <dbReference type="ARBA" id="ARBA00023136"/>
    </source>
</evidence>
<dbReference type="PROSITE" id="PS00108">
    <property type="entry name" value="PROTEIN_KINASE_ST"/>
    <property type="match status" value="1"/>
</dbReference>
<evidence type="ECO:0000256" key="14">
    <source>
        <dbReference type="ARBA" id="ARBA00022840"/>
    </source>
</evidence>
<dbReference type="PANTHER" id="PTHR48056">
    <property type="entry name" value="LRR RECEPTOR-LIKE SERINE/THREONINE-PROTEIN KINASE-RELATED"/>
    <property type="match status" value="1"/>
</dbReference>
<keyword evidence="6" id="KW-0597">Phosphoprotein</keyword>
<comment type="caution">
    <text evidence="22">The sequence shown here is derived from an EMBL/GenBank/DDBJ whole genome shotgun (WGS) entry which is preliminary data.</text>
</comment>
<sequence>IDLILLKFKAKIIHDPLRAMSSWNHSIYFCRWSGATCGRRHQRVIVLDLQSSKLVGFISPHVGNLSFLKNLTLQNNSFHNEIPLEVGRLCKLQFLQLQNNTLSGKIHSNLSSCTHLEGLHVSYNLLSGEIPTIFGILSKLRIFSIYDNNLIGSISLSFGNLSPLEAFRANDNNLVGTIPDSFGQFTKLSSFTSSSNRLSGTIPPSIFNLSSLKIFGIGDNQMHGSLPSNIGITLPNIARFSIANNQFIGSIPNSISNASNLYALVLNNNKLIEKVPSLEKLYKITFLGITLNNLGNGGANDLSFLCSLTNATYMTTIAINANNFERELPKCIVNFSTTLDTLYLDNNKISRKIPTKIGNLIHLGDLQMWQNKLSGDIPSEIGKLNKLQDLNLTENSFFGNIPSSLENLIGKIPLTLHKCQNLFLLNLANNNLIGFIFPQVIGPSFSLVVLDLSGNQFIGVLPMEIKILKNLEYLNISENMLFGKIPASLGSCVKLEFLDIRRNFFRGIIHLSLGSLRGANRRNLKNKSETFIMGNDKVCGGIPEFQLPKCKHEKSKKSKLILTLKKKRKENTSSDSRKFPLNVSFQCLLNATNGFSSTNLIGVGSFRSMYKGSLDQDRHIVAIKVLNLSHHGAFKSFKAEHRNLVKVLTSCSGIDYQGHDFKALVYEFMENGNLDEWLHPTPKMNETLEKPKNLSLLQRLNIAIDVANALDYLHHHCQTPIVHYDLKPSNVLLDDEMIGHVSDFGLARLLFDATRECSIDQSSSIGYGMGNEVSTYGDVYSYNILLLEMFTEKKSTDNIFQDGFNLHDYEREEEETQMNDITSNECQIPSLKIQERMILLLEIGVACSVAFSRERMNMSAVIIGLHSI</sequence>
<dbReference type="InterPro" id="IPR013210">
    <property type="entry name" value="LRR_N_plant-typ"/>
</dbReference>
<comment type="catalytic activity">
    <reaction evidence="19">
        <text>L-threonyl-[protein] + ATP = O-phospho-L-threonyl-[protein] + ADP + H(+)</text>
        <dbReference type="Rhea" id="RHEA:46608"/>
        <dbReference type="Rhea" id="RHEA-COMP:11060"/>
        <dbReference type="Rhea" id="RHEA-COMP:11605"/>
        <dbReference type="ChEBI" id="CHEBI:15378"/>
        <dbReference type="ChEBI" id="CHEBI:30013"/>
        <dbReference type="ChEBI" id="CHEBI:30616"/>
        <dbReference type="ChEBI" id="CHEBI:61977"/>
        <dbReference type="ChEBI" id="CHEBI:456216"/>
        <dbReference type="EC" id="2.7.11.1"/>
    </reaction>
</comment>
<dbReference type="GO" id="GO:0005886">
    <property type="term" value="C:plasma membrane"/>
    <property type="evidence" value="ECO:0007669"/>
    <property type="project" value="UniProtKB-SubCell"/>
</dbReference>
<dbReference type="InterPro" id="IPR050647">
    <property type="entry name" value="Plant_LRR-RLKs"/>
</dbReference>
<protein>
    <recommendedName>
        <fullName evidence="3">non-specific serine/threonine protein kinase</fullName>
        <ecNumber evidence="3">2.7.11.1</ecNumber>
    </recommendedName>
</protein>
<dbReference type="InterPro" id="IPR001245">
    <property type="entry name" value="Ser-Thr/Tyr_kinase_cat_dom"/>
</dbReference>
<evidence type="ECO:0000256" key="11">
    <source>
        <dbReference type="ARBA" id="ARBA00022737"/>
    </source>
</evidence>
<keyword evidence="13" id="KW-0418">Kinase</keyword>
<evidence type="ECO:0000256" key="6">
    <source>
        <dbReference type="ARBA" id="ARBA00022553"/>
    </source>
</evidence>